<comment type="function">
    <text evidence="10">Exhibits a very high intrinsic GTPase hydrolysis rate. Involved in the addition of a carboxymethylaminomethyl (cmnm) group at the wobble position (U34) of certain tRNAs, forming tRNA-cmnm(5)s(2)U34.</text>
</comment>
<comment type="subunit">
    <text evidence="10">Homodimer. Heterotetramer of two MnmE and two MnmG subunits.</text>
</comment>
<feature type="domain" description="TrmE-type G" evidence="12">
    <location>
        <begin position="228"/>
        <end position="385"/>
    </location>
</feature>
<dbReference type="Proteomes" id="UP000651482">
    <property type="component" value="Unassembled WGS sequence"/>
</dbReference>
<evidence type="ECO:0000256" key="2">
    <source>
        <dbReference type="ARBA" id="ARBA00022490"/>
    </source>
</evidence>
<name>A0A926HRP4_9FIRM</name>
<dbReference type="CDD" id="cd14858">
    <property type="entry name" value="TrmE_N"/>
    <property type="match status" value="1"/>
</dbReference>
<dbReference type="HAMAP" id="MF_00379">
    <property type="entry name" value="GTPase_MnmE"/>
    <property type="match status" value="1"/>
</dbReference>
<feature type="binding site" evidence="10">
    <location>
        <position position="29"/>
    </location>
    <ligand>
        <name>(6S)-5-formyl-5,6,7,8-tetrahydrofolate</name>
        <dbReference type="ChEBI" id="CHEBI:57457"/>
    </ligand>
</feature>
<comment type="subcellular location">
    <subcellularLocation>
        <location evidence="10">Cytoplasm</location>
    </subcellularLocation>
</comment>
<dbReference type="PANTHER" id="PTHR42714:SF2">
    <property type="entry name" value="TRNA MODIFICATION GTPASE GTPBP3, MITOCHONDRIAL"/>
    <property type="match status" value="1"/>
</dbReference>
<sequence length="463" mass="49381">MNGDKTVENGRTIAAISTAQAPGGIGIIRISGSDAKTIASRVFVPAGSHSVMETPGYHALYGTVFDAEGKRIDEAIALIFTAPKSFTGEDVVELSCHGGMYVLKQLLATVFAAGAAPADPGEFTRRAFLNGKMDLTRAEAVMQMISAQGESAARAAAEGNGGALARRIQKIRSRLVASAAHLSAWADYPEDEVPEITSDDLLSDLNFALSECQTLLSQFDAGRALREGVKTVIVGRPNVGKSTLMNLLAGCERSIVTEYAGTTRDVVEEVVLVGGIPLCLADTAGIRTTADPVEQIGVDRAKKRLESAQLVFAVFDSSENLEKEDLDLIQSIGSLPAIAVINKVDLPQVIDINCIKKHFKYLVYISAETGEGFSALESAVSDILNTNHLNPSEGMLYTERQRDAVRRAEICLEEAKTAVLAEMTFDAVTVSVEGAISAFLELTGERVSETVVDEVFSKFCVGK</sequence>
<dbReference type="Pfam" id="PF12631">
    <property type="entry name" value="MnmE_helical"/>
    <property type="match status" value="1"/>
</dbReference>
<dbReference type="GO" id="GO:0042802">
    <property type="term" value="F:identical protein binding"/>
    <property type="evidence" value="ECO:0007669"/>
    <property type="project" value="UniProtKB-ARBA"/>
</dbReference>
<dbReference type="InterPro" id="IPR025867">
    <property type="entry name" value="MnmE_helical"/>
</dbReference>
<evidence type="ECO:0000313" key="13">
    <source>
        <dbReference type="EMBL" id="MBC8533989.1"/>
    </source>
</evidence>
<dbReference type="FunFam" id="3.30.1360.120:FF:000003">
    <property type="entry name" value="tRNA modification GTPase MnmE"/>
    <property type="match status" value="1"/>
</dbReference>
<comment type="similarity">
    <text evidence="1 10 11">Belongs to the TRAFAC class TrmE-Era-EngA-EngB-Septin-like GTPase superfamily. TrmE GTPase family.</text>
</comment>
<evidence type="ECO:0000256" key="5">
    <source>
        <dbReference type="ARBA" id="ARBA00022741"/>
    </source>
</evidence>
<dbReference type="GO" id="GO:0005829">
    <property type="term" value="C:cytosol"/>
    <property type="evidence" value="ECO:0007669"/>
    <property type="project" value="TreeGrafter"/>
</dbReference>
<protein>
    <recommendedName>
        <fullName evidence="10">tRNA modification GTPase MnmE</fullName>
        <ecNumber evidence="10">3.6.-.-</ecNumber>
    </recommendedName>
</protein>
<dbReference type="SUPFAM" id="SSF52540">
    <property type="entry name" value="P-loop containing nucleoside triphosphate hydrolases"/>
    <property type="match status" value="1"/>
</dbReference>
<dbReference type="PANTHER" id="PTHR42714">
    <property type="entry name" value="TRNA MODIFICATION GTPASE GTPBP3"/>
    <property type="match status" value="1"/>
</dbReference>
<feature type="binding site" evidence="10">
    <location>
        <begin position="238"/>
        <end position="243"/>
    </location>
    <ligand>
        <name>GTP</name>
        <dbReference type="ChEBI" id="CHEBI:37565"/>
    </ligand>
</feature>
<evidence type="ECO:0000256" key="11">
    <source>
        <dbReference type="RuleBase" id="RU003313"/>
    </source>
</evidence>
<evidence type="ECO:0000256" key="7">
    <source>
        <dbReference type="ARBA" id="ARBA00022842"/>
    </source>
</evidence>
<dbReference type="FunFam" id="3.40.50.300:FF:001376">
    <property type="entry name" value="tRNA modification GTPase MnmE"/>
    <property type="match status" value="1"/>
</dbReference>
<dbReference type="InterPro" id="IPR027266">
    <property type="entry name" value="TrmE/GcvT-like"/>
</dbReference>
<comment type="caution">
    <text evidence="10">Lacks conserved residue(s) required for the propagation of feature annotation.</text>
</comment>
<dbReference type="GO" id="GO:0002098">
    <property type="term" value="P:tRNA wobble uridine modification"/>
    <property type="evidence" value="ECO:0007669"/>
    <property type="project" value="TreeGrafter"/>
</dbReference>
<keyword evidence="7 10" id="KW-0460">Magnesium</keyword>
<dbReference type="InterPro" id="IPR027417">
    <property type="entry name" value="P-loop_NTPase"/>
</dbReference>
<dbReference type="PROSITE" id="PS51709">
    <property type="entry name" value="G_TRME"/>
    <property type="match status" value="1"/>
</dbReference>
<evidence type="ECO:0000259" key="12">
    <source>
        <dbReference type="PROSITE" id="PS51709"/>
    </source>
</evidence>
<evidence type="ECO:0000256" key="1">
    <source>
        <dbReference type="ARBA" id="ARBA00011043"/>
    </source>
</evidence>
<evidence type="ECO:0000256" key="3">
    <source>
        <dbReference type="ARBA" id="ARBA00022694"/>
    </source>
</evidence>
<dbReference type="Gene3D" id="1.20.120.430">
    <property type="entry name" value="tRNA modification GTPase MnmE domain 2"/>
    <property type="match status" value="1"/>
</dbReference>
<evidence type="ECO:0000313" key="14">
    <source>
        <dbReference type="Proteomes" id="UP000651482"/>
    </source>
</evidence>
<dbReference type="NCBIfam" id="TIGR00231">
    <property type="entry name" value="small_GTP"/>
    <property type="match status" value="1"/>
</dbReference>
<keyword evidence="4 10" id="KW-0479">Metal-binding</keyword>
<proteinExistence type="inferred from homology"/>
<dbReference type="GO" id="GO:0003924">
    <property type="term" value="F:GTPase activity"/>
    <property type="evidence" value="ECO:0007669"/>
    <property type="project" value="UniProtKB-UniRule"/>
</dbReference>
<feature type="binding site" evidence="10">
    <location>
        <position position="132"/>
    </location>
    <ligand>
        <name>(6S)-5-formyl-5,6,7,8-tetrahydrofolate</name>
        <dbReference type="ChEBI" id="CHEBI:57457"/>
    </ligand>
</feature>
<feature type="binding site" evidence="10">
    <location>
        <position position="93"/>
    </location>
    <ligand>
        <name>(6S)-5-formyl-5,6,7,8-tetrahydrofolate</name>
        <dbReference type="ChEBI" id="CHEBI:57457"/>
    </ligand>
</feature>
<dbReference type="InterPro" id="IPR018948">
    <property type="entry name" value="GTP-bd_TrmE_N"/>
</dbReference>
<accession>A0A926HRP4</accession>
<dbReference type="Gene3D" id="3.40.50.300">
    <property type="entry name" value="P-loop containing nucleotide triphosphate hydrolases"/>
    <property type="match status" value="1"/>
</dbReference>
<organism evidence="13 14">
    <name type="scientific">Yeguia hominis</name>
    <dbReference type="NCBI Taxonomy" id="2763662"/>
    <lineage>
        <taxon>Bacteria</taxon>
        <taxon>Bacillati</taxon>
        <taxon>Bacillota</taxon>
        <taxon>Clostridia</taxon>
        <taxon>Eubacteriales</taxon>
        <taxon>Yeguiaceae</taxon>
        <taxon>Yeguia</taxon>
    </lineage>
</organism>
<dbReference type="InterPro" id="IPR005225">
    <property type="entry name" value="Small_GTP-bd"/>
</dbReference>
<dbReference type="Gene3D" id="3.30.1360.120">
    <property type="entry name" value="Probable tRNA modification gtpase trme, domain 1"/>
    <property type="match status" value="1"/>
</dbReference>
<keyword evidence="3 10" id="KW-0819">tRNA processing</keyword>
<evidence type="ECO:0000256" key="4">
    <source>
        <dbReference type="ARBA" id="ARBA00022723"/>
    </source>
</evidence>
<dbReference type="AlphaFoldDB" id="A0A926HRP4"/>
<dbReference type="GO" id="GO:0030488">
    <property type="term" value="P:tRNA methylation"/>
    <property type="evidence" value="ECO:0007669"/>
    <property type="project" value="TreeGrafter"/>
</dbReference>
<feature type="binding site" evidence="10">
    <location>
        <position position="242"/>
    </location>
    <ligand>
        <name>Mg(2+)</name>
        <dbReference type="ChEBI" id="CHEBI:18420"/>
    </ligand>
</feature>
<dbReference type="InterPro" id="IPR027368">
    <property type="entry name" value="MnmE_dom2"/>
</dbReference>
<dbReference type="EC" id="3.6.-.-" evidence="10"/>
<feature type="binding site" evidence="10">
    <location>
        <position position="263"/>
    </location>
    <ligand>
        <name>Mg(2+)</name>
        <dbReference type="ChEBI" id="CHEBI:18420"/>
    </ligand>
</feature>
<feature type="binding site" evidence="10">
    <location>
        <position position="463"/>
    </location>
    <ligand>
        <name>(6S)-5-formyl-5,6,7,8-tetrahydrofolate</name>
        <dbReference type="ChEBI" id="CHEBI:57457"/>
    </ligand>
</feature>
<evidence type="ECO:0000256" key="10">
    <source>
        <dbReference type="HAMAP-Rule" id="MF_00379"/>
    </source>
</evidence>
<feature type="binding site" evidence="10">
    <location>
        <begin position="257"/>
        <end position="263"/>
    </location>
    <ligand>
        <name>GTP</name>
        <dbReference type="ChEBI" id="CHEBI:37565"/>
    </ligand>
</feature>
<dbReference type="InterPro" id="IPR006073">
    <property type="entry name" value="GTP-bd"/>
</dbReference>
<dbReference type="Pfam" id="PF10396">
    <property type="entry name" value="TrmE_N"/>
    <property type="match status" value="1"/>
</dbReference>
<evidence type="ECO:0000256" key="6">
    <source>
        <dbReference type="ARBA" id="ARBA00022801"/>
    </source>
</evidence>
<keyword evidence="14" id="KW-1185">Reference proteome</keyword>
<keyword evidence="2 10" id="KW-0963">Cytoplasm</keyword>
<dbReference type="CDD" id="cd04164">
    <property type="entry name" value="trmE"/>
    <property type="match status" value="1"/>
</dbReference>
<feature type="binding site" evidence="10">
    <location>
        <begin position="282"/>
        <end position="285"/>
    </location>
    <ligand>
        <name>GTP</name>
        <dbReference type="ChEBI" id="CHEBI:37565"/>
    </ligand>
</feature>
<keyword evidence="6 10" id="KW-0378">Hydrolase</keyword>
<keyword evidence="8 10" id="KW-0630">Potassium</keyword>
<evidence type="ECO:0000256" key="8">
    <source>
        <dbReference type="ARBA" id="ARBA00022958"/>
    </source>
</evidence>
<keyword evidence="9 10" id="KW-0342">GTP-binding</keyword>
<evidence type="ECO:0000256" key="9">
    <source>
        <dbReference type="ARBA" id="ARBA00023134"/>
    </source>
</evidence>
<comment type="cofactor">
    <cofactor evidence="10">
        <name>K(+)</name>
        <dbReference type="ChEBI" id="CHEBI:29103"/>
    </cofactor>
    <text evidence="10">Binds 1 potassium ion per subunit.</text>
</comment>
<reference evidence="13" key="1">
    <citation type="submission" date="2020-08" db="EMBL/GenBank/DDBJ databases">
        <title>Genome public.</title>
        <authorList>
            <person name="Liu C."/>
            <person name="Sun Q."/>
        </authorList>
    </citation>
    <scope>NUCLEOTIDE SEQUENCE</scope>
    <source>
        <strain evidence="13">NSJ-40</strain>
    </source>
</reference>
<dbReference type="NCBIfam" id="TIGR00450">
    <property type="entry name" value="mnmE_trmE_thdF"/>
    <property type="match status" value="1"/>
</dbReference>
<comment type="caution">
    <text evidence="13">The sequence shown here is derived from an EMBL/GenBank/DDBJ whole genome shotgun (WGS) entry which is preliminary data.</text>
</comment>
<dbReference type="InterPro" id="IPR004520">
    <property type="entry name" value="GTPase_MnmE"/>
</dbReference>
<dbReference type="GO" id="GO:0046872">
    <property type="term" value="F:metal ion binding"/>
    <property type="evidence" value="ECO:0007669"/>
    <property type="project" value="UniProtKB-KW"/>
</dbReference>
<dbReference type="EMBL" id="JACRSN010000011">
    <property type="protein sequence ID" value="MBC8533989.1"/>
    <property type="molecule type" value="Genomic_DNA"/>
</dbReference>
<gene>
    <name evidence="10 13" type="primary">mnmE</name>
    <name evidence="10" type="synonym">trmE</name>
    <name evidence="13" type="ORF">IAG03_08230</name>
</gene>
<keyword evidence="5 10" id="KW-0547">Nucleotide-binding</keyword>
<dbReference type="InterPro" id="IPR031168">
    <property type="entry name" value="G_TrmE"/>
</dbReference>
<dbReference type="GO" id="GO:0005525">
    <property type="term" value="F:GTP binding"/>
    <property type="evidence" value="ECO:0007669"/>
    <property type="project" value="UniProtKB-UniRule"/>
</dbReference>
<dbReference type="Pfam" id="PF01926">
    <property type="entry name" value="MMR_HSR1"/>
    <property type="match status" value="1"/>
</dbReference>